<keyword evidence="3" id="KW-0812">Transmembrane</keyword>
<evidence type="ECO:0000256" key="1">
    <source>
        <dbReference type="SAM" id="Coils"/>
    </source>
</evidence>
<sequence>MKDKAGSNPDDTLKNLSPDDYMSGLTPSQRDDTEFLLTEVKRLTNVNDSVVKRIFVRLKSINKNNHEALGKIEEAQMRWELFSTPKNKDFFGENRSHDDRTPSSKVTNGVAHYFAQFFDILSAHGYKLIVLLPCVLTLIFLAFIASPRYESTTLLMVEQPDAGATLTPELALLSSMSGAKATTDNELVKAYIFSNDMLQYLEATYSFSEHYSDKRLDFFSRLEEDASLETRHAYFTKRISADIDVTSGIISVNVQAFTPEYAQLLAKAIATRAEWYINKIGHDLAKAQLSFVQTEHDRVEEKLQQAQNKLLQFQRQYNLIDPEAELAALQQITFGLESQIAAKKAELNALKSSMSSSAPPVVQASEQLISLEQQLAEERQRLTSSNLENSDSTDTPVNQILNQFTDFKIDLEFALESYSASKISLEKSRIEAYRQLKYLVVIDSAFLPEDNTYPKVFYSTLLVFVFLNLIFGIGKLIIATVDELK</sequence>
<accession>A0ABV7FRN4</accession>
<name>A0ABV7FRN4_9ALTE</name>
<comment type="caution">
    <text evidence="4">The sequence shown here is derived from an EMBL/GenBank/DDBJ whole genome shotgun (WGS) entry which is preliminary data.</text>
</comment>
<proteinExistence type="predicted"/>
<keyword evidence="3" id="KW-0472">Membrane</keyword>
<feature type="transmembrane region" description="Helical" evidence="3">
    <location>
        <begin position="128"/>
        <end position="146"/>
    </location>
</feature>
<dbReference type="EMBL" id="JBHRSW010000015">
    <property type="protein sequence ID" value="MFC3121958.1"/>
    <property type="molecule type" value="Genomic_DNA"/>
</dbReference>
<evidence type="ECO:0000313" key="5">
    <source>
        <dbReference type="Proteomes" id="UP001595478"/>
    </source>
</evidence>
<keyword evidence="3" id="KW-1133">Transmembrane helix</keyword>
<organism evidence="4 5">
    <name type="scientific">Agaribacter flavus</name>
    <dbReference type="NCBI Taxonomy" id="1902781"/>
    <lineage>
        <taxon>Bacteria</taxon>
        <taxon>Pseudomonadati</taxon>
        <taxon>Pseudomonadota</taxon>
        <taxon>Gammaproteobacteria</taxon>
        <taxon>Alteromonadales</taxon>
        <taxon>Alteromonadaceae</taxon>
        <taxon>Agaribacter</taxon>
    </lineage>
</organism>
<feature type="region of interest" description="Disordered" evidence="2">
    <location>
        <begin position="1"/>
        <end position="27"/>
    </location>
</feature>
<dbReference type="InterPro" id="IPR050445">
    <property type="entry name" value="Bact_polysacc_biosynth/exp"/>
</dbReference>
<dbReference type="PANTHER" id="PTHR32309">
    <property type="entry name" value="TYROSINE-PROTEIN KINASE"/>
    <property type="match status" value="1"/>
</dbReference>
<dbReference type="Proteomes" id="UP001595478">
    <property type="component" value="Unassembled WGS sequence"/>
</dbReference>
<evidence type="ECO:0000256" key="2">
    <source>
        <dbReference type="SAM" id="MobiDB-lite"/>
    </source>
</evidence>
<gene>
    <name evidence="4" type="ORF">ACFOHL_10025</name>
</gene>
<protein>
    <submittedName>
        <fullName evidence="4">Lipopolysaccharide biosynthesis protein</fullName>
    </submittedName>
</protein>
<feature type="coiled-coil region" evidence="1">
    <location>
        <begin position="361"/>
        <end position="388"/>
    </location>
</feature>
<reference evidence="5" key="1">
    <citation type="journal article" date="2019" name="Int. J. Syst. Evol. Microbiol.">
        <title>The Global Catalogue of Microorganisms (GCM) 10K type strain sequencing project: providing services to taxonomists for standard genome sequencing and annotation.</title>
        <authorList>
            <consortium name="The Broad Institute Genomics Platform"/>
            <consortium name="The Broad Institute Genome Sequencing Center for Infectious Disease"/>
            <person name="Wu L."/>
            <person name="Ma J."/>
        </authorList>
    </citation>
    <scope>NUCLEOTIDE SEQUENCE [LARGE SCALE GENOMIC DNA]</scope>
    <source>
        <strain evidence="5">KCTC 52473</strain>
    </source>
</reference>
<feature type="coiled-coil region" evidence="1">
    <location>
        <begin position="289"/>
        <end position="316"/>
    </location>
</feature>
<feature type="transmembrane region" description="Helical" evidence="3">
    <location>
        <begin position="456"/>
        <end position="478"/>
    </location>
</feature>
<evidence type="ECO:0000256" key="3">
    <source>
        <dbReference type="SAM" id="Phobius"/>
    </source>
</evidence>
<keyword evidence="5" id="KW-1185">Reference proteome</keyword>
<dbReference type="RefSeq" id="WP_376920088.1">
    <property type="nucleotide sequence ID" value="NZ_JBHRSW010000015.1"/>
</dbReference>
<evidence type="ECO:0000313" key="4">
    <source>
        <dbReference type="EMBL" id="MFC3121958.1"/>
    </source>
</evidence>
<dbReference type="PANTHER" id="PTHR32309:SF13">
    <property type="entry name" value="FERRIC ENTEROBACTIN TRANSPORT PROTEIN FEPE"/>
    <property type="match status" value="1"/>
</dbReference>
<keyword evidence="1" id="KW-0175">Coiled coil</keyword>